<dbReference type="GO" id="GO:0022857">
    <property type="term" value="F:transmembrane transporter activity"/>
    <property type="evidence" value="ECO:0007669"/>
    <property type="project" value="InterPro"/>
</dbReference>
<feature type="transmembrane region" description="Helical" evidence="6">
    <location>
        <begin position="428"/>
        <end position="452"/>
    </location>
</feature>
<evidence type="ECO:0000259" key="7">
    <source>
        <dbReference type="PROSITE" id="PS50850"/>
    </source>
</evidence>
<feature type="transmembrane region" description="Helical" evidence="6">
    <location>
        <begin position="87"/>
        <end position="105"/>
    </location>
</feature>
<feature type="transmembrane region" description="Helical" evidence="6">
    <location>
        <begin position="472"/>
        <end position="491"/>
    </location>
</feature>
<feature type="transmembrane region" description="Helical" evidence="6">
    <location>
        <begin position="178"/>
        <end position="196"/>
    </location>
</feature>
<sequence length="536" mass="57046">MSKVVDAPVARQFPAWERWVVLGVSTLGGFMAAIQGSALIVALPDLMEALHTTIGTIMWVMIAYILVVAAIALPLGKVGDKLGRASTYNIGFFLFALGGLLSGFAKPSHEGFDLVGYRVIQGLGAAFIFVSSGAIVADRFAPFNQVGLATGIIQLSFAAGTVVGPVVGGGALLASWGWVFWVTTIPAAIGCILGFWKNKNIYPFSAQRLFSFLRHYNTIGAVFIIVAITMLVMLLSFAVFPDGTFISSSKGLGMLGGLTVLFLILYVATEWFSKTPVIDWSMFKSRNFSIALVNATLGSFVRSSFVFAFIFFFQGPFAQSPLMAGVYVIPFGVGLMIAGLISGKLADRMGARTLSIIGPLIGAISAIGTIFHTNHTNYGAIAVNIFILGFGWGIFNSPIMTLLMLAVPPSKRGEASALNMTALMLAQMLAIIFVFKFILTSLPFELALQLFLYGGGGLDDGAIHDFLKGLHVVYYVCIALSILAGLISFAISRQPVAQSNAEPAADEVVVENGKIADAEKGLETHGSQATVVSEQR</sequence>
<keyword evidence="3 6" id="KW-0812">Transmembrane</keyword>
<evidence type="ECO:0000256" key="5">
    <source>
        <dbReference type="ARBA" id="ARBA00023136"/>
    </source>
</evidence>
<dbReference type="AlphaFoldDB" id="A0AAD5S832"/>
<dbReference type="EMBL" id="JADGJD010001071">
    <property type="protein sequence ID" value="KAJ3046891.1"/>
    <property type="molecule type" value="Genomic_DNA"/>
</dbReference>
<organism evidence="8 9">
    <name type="scientific">Rhizophlyctis rosea</name>
    <dbReference type="NCBI Taxonomy" id="64517"/>
    <lineage>
        <taxon>Eukaryota</taxon>
        <taxon>Fungi</taxon>
        <taxon>Fungi incertae sedis</taxon>
        <taxon>Chytridiomycota</taxon>
        <taxon>Chytridiomycota incertae sedis</taxon>
        <taxon>Chytridiomycetes</taxon>
        <taxon>Rhizophlyctidales</taxon>
        <taxon>Rhizophlyctidaceae</taxon>
        <taxon>Rhizophlyctis</taxon>
    </lineage>
</organism>
<accession>A0AAD5S832</accession>
<dbReference type="InterPro" id="IPR020846">
    <property type="entry name" value="MFS_dom"/>
</dbReference>
<comment type="subcellular location">
    <subcellularLocation>
        <location evidence="1">Membrane</location>
        <topology evidence="1">Multi-pass membrane protein</topology>
    </subcellularLocation>
</comment>
<evidence type="ECO:0000313" key="8">
    <source>
        <dbReference type="EMBL" id="KAJ3046891.1"/>
    </source>
</evidence>
<feature type="transmembrane region" description="Helical" evidence="6">
    <location>
        <begin position="117"/>
        <end position="136"/>
    </location>
</feature>
<feature type="transmembrane region" description="Helical" evidence="6">
    <location>
        <begin position="216"/>
        <end position="240"/>
    </location>
</feature>
<keyword evidence="9" id="KW-1185">Reference proteome</keyword>
<dbReference type="Gene3D" id="1.20.1720.10">
    <property type="entry name" value="Multidrug resistance protein D"/>
    <property type="match status" value="1"/>
</dbReference>
<feature type="transmembrane region" description="Helical" evidence="6">
    <location>
        <begin position="324"/>
        <end position="341"/>
    </location>
</feature>
<evidence type="ECO:0000313" key="9">
    <source>
        <dbReference type="Proteomes" id="UP001212841"/>
    </source>
</evidence>
<dbReference type="PROSITE" id="PS50850">
    <property type="entry name" value="MFS"/>
    <property type="match status" value="1"/>
</dbReference>
<dbReference type="CDD" id="cd17321">
    <property type="entry name" value="MFS_MMR_MDR_like"/>
    <property type="match status" value="1"/>
</dbReference>
<dbReference type="InterPro" id="IPR011701">
    <property type="entry name" value="MFS"/>
</dbReference>
<feature type="domain" description="Major facilitator superfamily (MFS) profile" evidence="7">
    <location>
        <begin position="21"/>
        <end position="496"/>
    </location>
</feature>
<keyword evidence="2" id="KW-0813">Transport</keyword>
<comment type="caution">
    <text evidence="8">The sequence shown here is derived from an EMBL/GenBank/DDBJ whole genome shotgun (WGS) entry which is preliminary data.</text>
</comment>
<dbReference type="InterPro" id="IPR036259">
    <property type="entry name" value="MFS_trans_sf"/>
</dbReference>
<evidence type="ECO:0000256" key="6">
    <source>
        <dbReference type="SAM" id="Phobius"/>
    </source>
</evidence>
<protein>
    <recommendedName>
        <fullName evidence="7">Major facilitator superfamily (MFS) profile domain-containing protein</fullName>
    </recommendedName>
</protein>
<dbReference type="Gene3D" id="1.20.1250.20">
    <property type="entry name" value="MFS general substrate transporter like domains"/>
    <property type="match status" value="1"/>
</dbReference>
<name>A0AAD5S832_9FUNG</name>
<keyword evidence="4 6" id="KW-1133">Transmembrane helix</keyword>
<dbReference type="PANTHER" id="PTHR42718:SF9">
    <property type="entry name" value="MAJOR FACILITATOR SUPERFAMILY MULTIDRUG TRANSPORTER MFSC"/>
    <property type="match status" value="1"/>
</dbReference>
<evidence type="ECO:0000256" key="3">
    <source>
        <dbReference type="ARBA" id="ARBA00022692"/>
    </source>
</evidence>
<reference evidence="8" key="1">
    <citation type="submission" date="2020-05" db="EMBL/GenBank/DDBJ databases">
        <title>Phylogenomic resolution of chytrid fungi.</title>
        <authorList>
            <person name="Stajich J.E."/>
            <person name="Amses K."/>
            <person name="Simmons R."/>
            <person name="Seto K."/>
            <person name="Myers J."/>
            <person name="Bonds A."/>
            <person name="Quandt C.A."/>
            <person name="Barry K."/>
            <person name="Liu P."/>
            <person name="Grigoriev I."/>
            <person name="Longcore J.E."/>
            <person name="James T.Y."/>
        </authorList>
    </citation>
    <scope>NUCLEOTIDE SEQUENCE</scope>
    <source>
        <strain evidence="8">JEL0318</strain>
    </source>
</reference>
<dbReference type="PANTHER" id="PTHR42718">
    <property type="entry name" value="MAJOR FACILITATOR SUPERFAMILY MULTIDRUG TRANSPORTER MFSC"/>
    <property type="match status" value="1"/>
</dbReference>
<feature type="transmembrane region" description="Helical" evidence="6">
    <location>
        <begin position="290"/>
        <end position="312"/>
    </location>
</feature>
<keyword evidence="5 6" id="KW-0472">Membrane</keyword>
<feature type="transmembrane region" description="Helical" evidence="6">
    <location>
        <begin position="49"/>
        <end position="75"/>
    </location>
</feature>
<dbReference type="SUPFAM" id="SSF103473">
    <property type="entry name" value="MFS general substrate transporter"/>
    <property type="match status" value="1"/>
</dbReference>
<feature type="transmembrane region" description="Helical" evidence="6">
    <location>
        <begin position="252"/>
        <end position="269"/>
    </location>
</feature>
<gene>
    <name evidence="8" type="ORF">HK097_000428</name>
</gene>
<feature type="transmembrane region" description="Helical" evidence="6">
    <location>
        <begin position="378"/>
        <end position="407"/>
    </location>
</feature>
<dbReference type="Proteomes" id="UP001212841">
    <property type="component" value="Unassembled WGS sequence"/>
</dbReference>
<feature type="transmembrane region" description="Helical" evidence="6">
    <location>
        <begin position="148"/>
        <end position="172"/>
    </location>
</feature>
<proteinExistence type="predicted"/>
<evidence type="ECO:0000256" key="4">
    <source>
        <dbReference type="ARBA" id="ARBA00022989"/>
    </source>
</evidence>
<dbReference type="GO" id="GO:0016020">
    <property type="term" value="C:membrane"/>
    <property type="evidence" value="ECO:0007669"/>
    <property type="project" value="UniProtKB-SubCell"/>
</dbReference>
<evidence type="ECO:0000256" key="1">
    <source>
        <dbReference type="ARBA" id="ARBA00004141"/>
    </source>
</evidence>
<feature type="transmembrane region" description="Helical" evidence="6">
    <location>
        <begin position="353"/>
        <end position="372"/>
    </location>
</feature>
<dbReference type="Pfam" id="PF07690">
    <property type="entry name" value="MFS_1"/>
    <property type="match status" value="2"/>
</dbReference>
<feature type="transmembrane region" description="Helical" evidence="6">
    <location>
        <begin position="20"/>
        <end position="43"/>
    </location>
</feature>
<evidence type="ECO:0000256" key="2">
    <source>
        <dbReference type="ARBA" id="ARBA00022448"/>
    </source>
</evidence>